<gene>
    <name evidence="3" type="ORF">NT6N_17970</name>
</gene>
<dbReference type="InterPro" id="IPR028098">
    <property type="entry name" value="Glyco_trans_4-like_N"/>
</dbReference>
<dbReference type="Pfam" id="PF00534">
    <property type="entry name" value="Glycos_transf_1"/>
    <property type="match status" value="1"/>
</dbReference>
<feature type="domain" description="Glycosyl transferase family 1" evidence="1">
    <location>
        <begin position="189"/>
        <end position="332"/>
    </location>
</feature>
<dbReference type="InterPro" id="IPR050194">
    <property type="entry name" value="Glycosyltransferase_grp1"/>
</dbReference>
<evidence type="ECO:0000259" key="1">
    <source>
        <dbReference type="Pfam" id="PF00534"/>
    </source>
</evidence>
<dbReference type="PANTHER" id="PTHR45947:SF3">
    <property type="entry name" value="SULFOQUINOVOSYL TRANSFERASE SQD2"/>
    <property type="match status" value="1"/>
</dbReference>
<dbReference type="AlphaFoldDB" id="A0AAT9FKX7"/>
<dbReference type="KEGG" id="osu:NT6N_17970"/>
<dbReference type="SUPFAM" id="SSF53756">
    <property type="entry name" value="UDP-Glycosyltransferase/glycogen phosphorylase"/>
    <property type="match status" value="1"/>
</dbReference>
<name>A0AAT9FKX7_9BACT</name>
<dbReference type="GO" id="GO:0016757">
    <property type="term" value="F:glycosyltransferase activity"/>
    <property type="evidence" value="ECO:0007669"/>
    <property type="project" value="InterPro"/>
</dbReference>
<evidence type="ECO:0008006" key="4">
    <source>
        <dbReference type="Google" id="ProtNLM"/>
    </source>
</evidence>
<dbReference type="CDD" id="cd03801">
    <property type="entry name" value="GT4_PimA-like"/>
    <property type="match status" value="1"/>
</dbReference>
<dbReference type="EMBL" id="AP026866">
    <property type="protein sequence ID" value="BDS06757.1"/>
    <property type="molecule type" value="Genomic_DNA"/>
</dbReference>
<dbReference type="Pfam" id="PF13579">
    <property type="entry name" value="Glyco_trans_4_4"/>
    <property type="match status" value="1"/>
</dbReference>
<organism evidence="3">
    <name type="scientific">Oceaniferula spumae</name>
    <dbReference type="NCBI Taxonomy" id="2979115"/>
    <lineage>
        <taxon>Bacteria</taxon>
        <taxon>Pseudomonadati</taxon>
        <taxon>Verrucomicrobiota</taxon>
        <taxon>Verrucomicrobiia</taxon>
        <taxon>Verrucomicrobiales</taxon>
        <taxon>Verrucomicrobiaceae</taxon>
        <taxon>Oceaniferula</taxon>
    </lineage>
</organism>
<evidence type="ECO:0000313" key="3">
    <source>
        <dbReference type="EMBL" id="BDS06757.1"/>
    </source>
</evidence>
<dbReference type="InterPro" id="IPR001296">
    <property type="entry name" value="Glyco_trans_1"/>
</dbReference>
<dbReference type="PANTHER" id="PTHR45947">
    <property type="entry name" value="SULFOQUINOVOSYL TRANSFERASE SQD2"/>
    <property type="match status" value="1"/>
</dbReference>
<dbReference type="Gene3D" id="3.40.50.2000">
    <property type="entry name" value="Glycogen Phosphorylase B"/>
    <property type="match status" value="2"/>
</dbReference>
<accession>A0AAT9FKX7</accession>
<sequence>MKPLKIAILGRYRNKSANGVDRTIAGHIFGLAEEGHKVTLLTVESPGKAETEELARSGISLCVITASSIFFVFSILRLRGKFDLLWLHSVFTLRNWIAFSLLGCPWITTPNGGYSPGQIRYKSRLFKKLALLVVERRMIRNALFVHTLTETESSDVKHLNAKARTVIAMNGCETEPYEPVRFNDNDCTIRFLFIGRISVVHKGLDLLITALESVPKTTPWRLDIVGKGSDTDTEALSLQIKQKNLESKVTLKGLLFGNDKQEILSSCHVFVHTSRWEGMPFSIIESMCASRPVLITTGTNMGKFVTQHDTGWVADISAESIANSLNEILRSGQDVIVQKSKNAHSASKLYLTWDSVMAPIFDELRTIHD</sequence>
<protein>
    <recommendedName>
        <fullName evidence="4">Glycosyltransferase</fullName>
    </recommendedName>
</protein>
<evidence type="ECO:0000259" key="2">
    <source>
        <dbReference type="Pfam" id="PF13579"/>
    </source>
</evidence>
<reference evidence="3" key="1">
    <citation type="submission" date="2024-07" db="EMBL/GenBank/DDBJ databases">
        <title>Complete genome sequence of Verrucomicrobiaceae bacterium NT6N.</title>
        <authorList>
            <person name="Huang C."/>
            <person name="Takami H."/>
            <person name="Hamasaki K."/>
        </authorList>
    </citation>
    <scope>NUCLEOTIDE SEQUENCE</scope>
    <source>
        <strain evidence="3">NT6N</strain>
    </source>
</reference>
<proteinExistence type="predicted"/>
<feature type="domain" description="Glycosyltransferase subfamily 4-like N-terminal" evidence="2">
    <location>
        <begin position="19"/>
        <end position="167"/>
    </location>
</feature>